<comment type="caution">
    <text evidence="6">Lacks conserved residue(s) required for the propagation of feature annotation.</text>
</comment>
<evidence type="ECO:0000313" key="9">
    <source>
        <dbReference type="Proteomes" id="UP000565262"/>
    </source>
</evidence>
<dbReference type="InterPro" id="IPR023048">
    <property type="entry name" value="NADH:quinone_OxRdtase_FMN_depd"/>
</dbReference>
<dbReference type="PANTHER" id="PTHR43741">
    <property type="entry name" value="FMN-DEPENDENT NADH-AZOREDUCTASE 1"/>
    <property type="match status" value="1"/>
</dbReference>
<keyword evidence="9" id="KW-1185">Reference proteome</keyword>
<comment type="caution">
    <text evidence="8">The sequence shown here is derived from an EMBL/GenBank/DDBJ whole genome shotgun (WGS) entry which is preliminary data.</text>
</comment>
<sequence>MKTVLYIISSARKYHPDQQQHQSISRMLGESFMHEFKQHHKQTEVICRDLSISPPAYIDQEFIAASFAQGELNQAQQAALTESDLLINEVEQADVIVLASPMYNYGMPAVLKAWFDQIIRIGKTFSFDLSRGDEPLAPVLSGKHLVLLASWGEFNFRKGETKYAFNHLSSHIEQLSPYLGADAFYEIASEYQEFGDSRHEESRAKAIADTRILAKHLALL</sequence>
<gene>
    <name evidence="6" type="primary">azoR</name>
    <name evidence="8" type="ORF">H4O21_06525</name>
</gene>
<protein>
    <recommendedName>
        <fullName evidence="6">FMN dependent NADH:quinone oxidoreductase</fullName>
        <ecNumber evidence="6">1.6.5.-</ecNumber>
    </recommendedName>
    <alternativeName>
        <fullName evidence="6">Azo-dye reductase</fullName>
    </alternativeName>
    <alternativeName>
        <fullName evidence="6">FMN-dependent NADH-azo compound oxidoreductase</fullName>
    </alternativeName>
    <alternativeName>
        <fullName evidence="6">FMN-dependent NADH-azoreductase</fullName>
        <ecNumber evidence="6">1.7.1.17</ecNumber>
    </alternativeName>
</protein>
<comment type="cofactor">
    <cofactor evidence="6">
        <name>FMN</name>
        <dbReference type="ChEBI" id="CHEBI:58210"/>
    </cofactor>
    <text evidence="6">Binds 1 FMN per subunit.</text>
</comment>
<dbReference type="Proteomes" id="UP000565262">
    <property type="component" value="Unassembled WGS sequence"/>
</dbReference>
<keyword evidence="3 6" id="KW-0560">Oxidoreductase</keyword>
<organism evidence="8 9">
    <name type="scientific">Oceanospirillum sediminis</name>
    <dbReference type="NCBI Taxonomy" id="2760088"/>
    <lineage>
        <taxon>Bacteria</taxon>
        <taxon>Pseudomonadati</taxon>
        <taxon>Pseudomonadota</taxon>
        <taxon>Gammaproteobacteria</taxon>
        <taxon>Oceanospirillales</taxon>
        <taxon>Oceanospirillaceae</taxon>
        <taxon>Oceanospirillum</taxon>
    </lineage>
</organism>
<evidence type="ECO:0000313" key="8">
    <source>
        <dbReference type="EMBL" id="MBB1486259.1"/>
    </source>
</evidence>
<name>A0A839IP38_9GAMM</name>
<dbReference type="SUPFAM" id="SSF52218">
    <property type="entry name" value="Flavoproteins"/>
    <property type="match status" value="1"/>
</dbReference>
<comment type="similarity">
    <text evidence="6">Belongs to the azoreductase type 1 family.</text>
</comment>
<dbReference type="PANTHER" id="PTHR43741:SF2">
    <property type="entry name" value="FMN-DEPENDENT NADH:QUINONE OXIDOREDUCTASE"/>
    <property type="match status" value="1"/>
</dbReference>
<proteinExistence type="inferred from homology"/>
<dbReference type="EC" id="1.6.5.-" evidence="6"/>
<feature type="binding site" evidence="6">
    <location>
        <begin position="23"/>
        <end position="25"/>
    </location>
    <ligand>
        <name>FMN</name>
        <dbReference type="ChEBI" id="CHEBI:58210"/>
    </ligand>
</feature>
<dbReference type="InterPro" id="IPR050104">
    <property type="entry name" value="FMN-dep_NADH:Q_OxRdtase_AzoR1"/>
</dbReference>
<evidence type="ECO:0000256" key="1">
    <source>
        <dbReference type="ARBA" id="ARBA00022630"/>
    </source>
</evidence>
<evidence type="ECO:0000256" key="4">
    <source>
        <dbReference type="ARBA" id="ARBA00023027"/>
    </source>
</evidence>
<evidence type="ECO:0000256" key="5">
    <source>
        <dbReference type="ARBA" id="ARBA00048542"/>
    </source>
</evidence>
<dbReference type="GO" id="GO:0010181">
    <property type="term" value="F:FMN binding"/>
    <property type="evidence" value="ECO:0007669"/>
    <property type="project" value="UniProtKB-UniRule"/>
</dbReference>
<dbReference type="EMBL" id="JACJFM010000006">
    <property type="protein sequence ID" value="MBB1486259.1"/>
    <property type="molecule type" value="Genomic_DNA"/>
</dbReference>
<dbReference type="EC" id="1.7.1.17" evidence="6"/>
<dbReference type="AlphaFoldDB" id="A0A839IP38"/>
<dbReference type="Pfam" id="PF02525">
    <property type="entry name" value="Flavodoxin_2"/>
    <property type="match status" value="1"/>
</dbReference>
<evidence type="ECO:0000256" key="3">
    <source>
        <dbReference type="ARBA" id="ARBA00023002"/>
    </source>
</evidence>
<evidence type="ECO:0000256" key="6">
    <source>
        <dbReference type="HAMAP-Rule" id="MF_01216"/>
    </source>
</evidence>
<comment type="function">
    <text evidence="6">Also exhibits azoreductase activity. Catalyzes the reductive cleavage of the azo bond in aromatic azo compounds to the corresponding amines.</text>
</comment>
<reference evidence="8 9" key="1">
    <citation type="submission" date="2020-08" db="EMBL/GenBank/DDBJ databases">
        <title>Oceanospirillum sp. nov. isolated from marine sediment.</title>
        <authorList>
            <person name="Ji X."/>
        </authorList>
    </citation>
    <scope>NUCLEOTIDE SEQUENCE [LARGE SCALE GENOMIC DNA]</scope>
    <source>
        <strain evidence="8 9">D5</strain>
    </source>
</reference>
<keyword evidence="4 6" id="KW-0520">NAD</keyword>
<dbReference type="GO" id="GO:0016652">
    <property type="term" value="F:oxidoreductase activity, acting on NAD(P)H as acceptor"/>
    <property type="evidence" value="ECO:0007669"/>
    <property type="project" value="UniProtKB-UniRule"/>
</dbReference>
<evidence type="ECO:0000256" key="2">
    <source>
        <dbReference type="ARBA" id="ARBA00022643"/>
    </source>
</evidence>
<keyword evidence="1 6" id="KW-0285">Flavoprotein</keyword>
<feature type="binding site" evidence="6">
    <location>
        <position position="10"/>
    </location>
    <ligand>
        <name>FMN</name>
        <dbReference type="ChEBI" id="CHEBI:58210"/>
    </ligand>
</feature>
<accession>A0A839IP38</accession>
<dbReference type="Gene3D" id="3.40.50.360">
    <property type="match status" value="1"/>
</dbReference>
<comment type="function">
    <text evidence="6">Quinone reductase that provides resistance to thiol-specific stress caused by electrophilic quinones.</text>
</comment>
<comment type="catalytic activity">
    <reaction evidence="6">
        <text>2 a quinone + NADH + H(+) = 2 a 1,4-benzosemiquinone + NAD(+)</text>
        <dbReference type="Rhea" id="RHEA:65952"/>
        <dbReference type="ChEBI" id="CHEBI:15378"/>
        <dbReference type="ChEBI" id="CHEBI:57540"/>
        <dbReference type="ChEBI" id="CHEBI:57945"/>
        <dbReference type="ChEBI" id="CHEBI:132124"/>
        <dbReference type="ChEBI" id="CHEBI:134225"/>
    </reaction>
</comment>
<comment type="subunit">
    <text evidence="6">Homodimer.</text>
</comment>
<evidence type="ECO:0000259" key="7">
    <source>
        <dbReference type="Pfam" id="PF02525"/>
    </source>
</evidence>
<dbReference type="GO" id="GO:0016655">
    <property type="term" value="F:oxidoreductase activity, acting on NAD(P)H, quinone or similar compound as acceptor"/>
    <property type="evidence" value="ECO:0007669"/>
    <property type="project" value="InterPro"/>
</dbReference>
<keyword evidence="2 6" id="KW-0288">FMN</keyword>
<comment type="catalytic activity">
    <reaction evidence="5">
        <text>N,N-dimethyl-1,4-phenylenediamine + anthranilate + 2 NAD(+) = 2-(4-dimethylaminophenyl)diazenylbenzoate + 2 NADH + 2 H(+)</text>
        <dbReference type="Rhea" id="RHEA:55872"/>
        <dbReference type="ChEBI" id="CHEBI:15378"/>
        <dbReference type="ChEBI" id="CHEBI:15783"/>
        <dbReference type="ChEBI" id="CHEBI:16567"/>
        <dbReference type="ChEBI" id="CHEBI:57540"/>
        <dbReference type="ChEBI" id="CHEBI:57945"/>
        <dbReference type="ChEBI" id="CHEBI:71579"/>
        <dbReference type="EC" id="1.7.1.17"/>
    </reaction>
    <physiologicalReaction direction="right-to-left" evidence="5">
        <dbReference type="Rhea" id="RHEA:55874"/>
    </physiologicalReaction>
</comment>
<dbReference type="GO" id="GO:0009055">
    <property type="term" value="F:electron transfer activity"/>
    <property type="evidence" value="ECO:0007669"/>
    <property type="project" value="UniProtKB-UniRule"/>
</dbReference>
<dbReference type="HAMAP" id="MF_01216">
    <property type="entry name" value="Azoreductase_type1"/>
    <property type="match status" value="1"/>
</dbReference>
<dbReference type="InterPro" id="IPR003680">
    <property type="entry name" value="Flavodoxin_fold"/>
</dbReference>
<feature type="domain" description="Flavodoxin-like fold" evidence="7">
    <location>
        <begin position="15"/>
        <end position="209"/>
    </location>
</feature>
<dbReference type="InterPro" id="IPR029039">
    <property type="entry name" value="Flavoprotein-like_sf"/>
</dbReference>
<dbReference type="RefSeq" id="WP_182808041.1">
    <property type="nucleotide sequence ID" value="NZ_JACJFM010000006.1"/>
</dbReference>